<gene>
    <name evidence="2" type="ORF">NCCP691_04430</name>
</gene>
<organism evidence="2 3">
    <name type="scientific">Noviherbaspirillum aridicola</name>
    <dbReference type="NCBI Taxonomy" id="2849687"/>
    <lineage>
        <taxon>Bacteria</taxon>
        <taxon>Pseudomonadati</taxon>
        <taxon>Pseudomonadota</taxon>
        <taxon>Betaproteobacteria</taxon>
        <taxon>Burkholderiales</taxon>
        <taxon>Oxalobacteraceae</taxon>
        <taxon>Noviherbaspirillum</taxon>
    </lineage>
</organism>
<protein>
    <submittedName>
        <fullName evidence="2">Uncharacterized protein</fullName>
    </submittedName>
</protein>
<dbReference type="EMBL" id="BPMK01000002">
    <property type="protein sequence ID" value="GIZ50429.1"/>
    <property type="molecule type" value="Genomic_DNA"/>
</dbReference>
<name>A0ABQ4PZW9_9BURK</name>
<accession>A0ABQ4PZW9</accession>
<sequence length="49" mass="5622">MILNRNTGWTIVQTMLAVLVAGIVLTLAADYLIERRCEEDPSREMCVRR</sequence>
<dbReference type="Proteomes" id="UP000887222">
    <property type="component" value="Unassembled WGS sequence"/>
</dbReference>
<comment type="caution">
    <text evidence="2">The sequence shown here is derived from an EMBL/GenBank/DDBJ whole genome shotgun (WGS) entry which is preliminary data.</text>
</comment>
<keyword evidence="1" id="KW-0472">Membrane</keyword>
<evidence type="ECO:0000256" key="1">
    <source>
        <dbReference type="SAM" id="Phobius"/>
    </source>
</evidence>
<proteinExistence type="predicted"/>
<keyword evidence="3" id="KW-1185">Reference proteome</keyword>
<evidence type="ECO:0000313" key="3">
    <source>
        <dbReference type="Proteomes" id="UP000887222"/>
    </source>
</evidence>
<dbReference type="RefSeq" id="WP_220806611.1">
    <property type="nucleotide sequence ID" value="NZ_BPMK01000002.1"/>
</dbReference>
<keyword evidence="1" id="KW-0812">Transmembrane</keyword>
<feature type="transmembrane region" description="Helical" evidence="1">
    <location>
        <begin position="12"/>
        <end position="33"/>
    </location>
</feature>
<evidence type="ECO:0000313" key="2">
    <source>
        <dbReference type="EMBL" id="GIZ50429.1"/>
    </source>
</evidence>
<reference evidence="2 3" key="1">
    <citation type="journal article" date="2022" name="Int. J. Syst. Evol. Microbiol.">
        <title>Noviherbaspirillum aridicola sp. nov., isolated from an arid soil in Pakistan.</title>
        <authorList>
            <person name="Khan I.U."/>
            <person name="Saqib M."/>
            <person name="Amin A."/>
            <person name="Hussain F."/>
            <person name="Li L."/>
            <person name="Liu Y.H."/>
            <person name="Fang B.Z."/>
            <person name="Ahmed I."/>
            <person name="Li W.J."/>
        </authorList>
    </citation>
    <scope>NUCLEOTIDE SEQUENCE [LARGE SCALE GENOMIC DNA]</scope>
    <source>
        <strain evidence="2 3">NCCP-691</strain>
    </source>
</reference>
<keyword evidence="1" id="KW-1133">Transmembrane helix</keyword>